<evidence type="ECO:0000256" key="3">
    <source>
        <dbReference type="ARBA" id="ARBA00023054"/>
    </source>
</evidence>
<dbReference type="OrthoDB" id="9765111at2"/>
<organism evidence="5 6">
    <name type="scientific">Kangiella profundi</name>
    <dbReference type="NCBI Taxonomy" id="1561924"/>
    <lineage>
        <taxon>Bacteria</taxon>
        <taxon>Pseudomonadati</taxon>
        <taxon>Pseudomonadota</taxon>
        <taxon>Gammaproteobacteria</taxon>
        <taxon>Kangiellales</taxon>
        <taxon>Kangiellaceae</taxon>
        <taxon>Kangiella</taxon>
    </lineage>
</organism>
<evidence type="ECO:0000313" key="6">
    <source>
        <dbReference type="Proteomes" id="UP000232693"/>
    </source>
</evidence>
<gene>
    <name evidence="5" type="ORF">CW740_06615</name>
</gene>
<dbReference type="Proteomes" id="UP000232693">
    <property type="component" value="Chromosome"/>
</dbReference>
<dbReference type="Gene3D" id="1.20.120.20">
    <property type="entry name" value="Apolipoprotein"/>
    <property type="match status" value="1"/>
</dbReference>
<evidence type="ECO:0000256" key="4">
    <source>
        <dbReference type="ARBA" id="ARBA00023172"/>
    </source>
</evidence>
<keyword evidence="4" id="KW-0233">DNA recombination</keyword>
<dbReference type="PANTHER" id="PTHR30563">
    <property type="entry name" value="DNA RECOMBINATION PROTEIN RMUC"/>
    <property type="match status" value="1"/>
</dbReference>
<dbReference type="EMBL" id="CP025120">
    <property type="protein sequence ID" value="AUD78938.1"/>
    <property type="molecule type" value="Genomic_DNA"/>
</dbReference>
<proteinExistence type="inferred from homology"/>
<dbReference type="KEGG" id="kpd:CW740_06615"/>
<comment type="similarity">
    <text evidence="2">Belongs to the RmuC family.</text>
</comment>
<dbReference type="Pfam" id="PF02646">
    <property type="entry name" value="RmuC"/>
    <property type="match status" value="1"/>
</dbReference>
<accession>A0A2K9B202</accession>
<sequence length="501" mass="56664">MDFYTFLSENLPLAVILGAIVLIMLVLLVMVIRQGSAIKNLKTSEDGAIDAIKSLDQKQTMAFDYAKSDLHRMSEQNQRASENLVEKLAGNQVKLGESFQAFQSQLQKGFNELSNALGEKVNNNTITQQKELTGFKDSLQKDILKLKEQIEINQKESQAQLHEQFRRGIKDVREELTINLKTQAENFEKNMSGLTKTTDERLKEISGQVEKRLADGFEKTTQTFQDVLKRLALIDDAQKKITELSSNVVSLQEILSDKRSRGAFGEVQLESLVSNVMPTSHYKFQHSFSNGKIVDCALFLPEPTGVIGVDAKFPLENYQKMVDVERSAPERDQAHKAFIKDIKKHVNDIASKYIIENETAVGAVMFIPAEAVFAEIHAHHPELVEFAQQQKVWMVSPTTMMALLTTASAVLKDEATRKQVHIIQEHLGMLSKDFGRFRTRMNDLARHINNVTEDVKKVTISADKISSRFEKIEQVELNHEEHEHSIEVAATAKLENKKESK</sequence>
<keyword evidence="6" id="KW-1185">Reference proteome</keyword>
<comment type="function">
    <text evidence="1">Involved in DNA recombination.</text>
</comment>
<dbReference type="RefSeq" id="WP_106646780.1">
    <property type="nucleotide sequence ID" value="NZ_BMGO01000001.1"/>
</dbReference>
<name>A0A2K9B202_9GAMM</name>
<protein>
    <submittedName>
        <fullName evidence="5">DNA recombination protein RmuC</fullName>
    </submittedName>
</protein>
<keyword evidence="3" id="KW-0175">Coiled coil</keyword>
<dbReference type="SUPFAM" id="SSF58113">
    <property type="entry name" value="Apolipoprotein A-I"/>
    <property type="match status" value="1"/>
</dbReference>
<dbReference type="PANTHER" id="PTHR30563:SF0">
    <property type="entry name" value="DNA RECOMBINATION PROTEIN RMUC"/>
    <property type="match status" value="1"/>
</dbReference>
<dbReference type="InterPro" id="IPR003798">
    <property type="entry name" value="DNA_recombination_RmuC"/>
</dbReference>
<evidence type="ECO:0000256" key="1">
    <source>
        <dbReference type="ARBA" id="ARBA00003416"/>
    </source>
</evidence>
<dbReference type="Gene3D" id="1.20.1260.80">
    <property type="match status" value="1"/>
</dbReference>
<dbReference type="GO" id="GO:0006310">
    <property type="term" value="P:DNA recombination"/>
    <property type="evidence" value="ECO:0007669"/>
    <property type="project" value="UniProtKB-KW"/>
</dbReference>
<evidence type="ECO:0000256" key="2">
    <source>
        <dbReference type="ARBA" id="ARBA00009840"/>
    </source>
</evidence>
<evidence type="ECO:0000313" key="5">
    <source>
        <dbReference type="EMBL" id="AUD78938.1"/>
    </source>
</evidence>
<reference evidence="5 6" key="1">
    <citation type="submission" date="2017-12" db="EMBL/GenBank/DDBJ databases">
        <title>Kangiella profundi FT102 completed genome.</title>
        <authorList>
            <person name="Xu J."/>
            <person name="Wang J."/>
            <person name="Lu Y."/>
        </authorList>
    </citation>
    <scope>NUCLEOTIDE SEQUENCE [LARGE SCALE GENOMIC DNA]</scope>
    <source>
        <strain evidence="5 6">FT102</strain>
    </source>
</reference>
<dbReference type="AlphaFoldDB" id="A0A2K9B202"/>